<evidence type="ECO:0000313" key="1">
    <source>
        <dbReference type="EMBL" id="PQA59952.1"/>
    </source>
</evidence>
<dbReference type="RefSeq" id="WP_104711832.1">
    <property type="nucleotide sequence ID" value="NZ_PTRA01000001.1"/>
</dbReference>
<dbReference type="OrthoDB" id="982085at2"/>
<proteinExistence type="predicted"/>
<organism evidence="1 2">
    <name type="scientific">Siphonobacter curvatus</name>
    <dbReference type="NCBI Taxonomy" id="2094562"/>
    <lineage>
        <taxon>Bacteria</taxon>
        <taxon>Pseudomonadati</taxon>
        <taxon>Bacteroidota</taxon>
        <taxon>Cytophagia</taxon>
        <taxon>Cytophagales</taxon>
        <taxon>Cytophagaceae</taxon>
        <taxon>Siphonobacter</taxon>
    </lineage>
</organism>
<accession>A0A2S7IQJ5</accession>
<evidence type="ECO:0008006" key="3">
    <source>
        <dbReference type="Google" id="ProtNLM"/>
    </source>
</evidence>
<comment type="caution">
    <text evidence="1">The sequence shown here is derived from an EMBL/GenBank/DDBJ whole genome shotgun (WGS) entry which is preliminary data.</text>
</comment>
<evidence type="ECO:0000313" key="2">
    <source>
        <dbReference type="Proteomes" id="UP000239590"/>
    </source>
</evidence>
<protein>
    <recommendedName>
        <fullName evidence="3">DUF937 domain-containing protein</fullName>
    </recommendedName>
</protein>
<dbReference type="AlphaFoldDB" id="A0A2S7IQJ5"/>
<dbReference type="EMBL" id="PTRA01000001">
    <property type="protein sequence ID" value="PQA59952.1"/>
    <property type="molecule type" value="Genomic_DNA"/>
</dbReference>
<keyword evidence="2" id="KW-1185">Reference proteome</keyword>
<gene>
    <name evidence="1" type="ORF">C5O19_10110</name>
</gene>
<name>A0A2S7IQJ5_9BACT</name>
<reference evidence="2" key="1">
    <citation type="submission" date="2018-02" db="EMBL/GenBank/DDBJ databases">
        <title>Genome sequencing of Solimonas sp. HR-BB.</title>
        <authorList>
            <person name="Lee Y."/>
            <person name="Jeon C.O."/>
        </authorList>
    </citation>
    <scope>NUCLEOTIDE SEQUENCE [LARGE SCALE GENOMIC DNA]</scope>
    <source>
        <strain evidence="2">HR-U</strain>
    </source>
</reference>
<dbReference type="Proteomes" id="UP000239590">
    <property type="component" value="Unassembled WGS sequence"/>
</dbReference>
<sequence>MLDQLLNLVKNNSQEAIVNNPAIPEQQNEAAQTTIFTSIVQGLQGEAAKGNINGLMELFSGRQAVQQSPIVSGISQNAIGSLMDKFGISGSVAQNIVGAIVPMVLSTIIGKLNNPNDTSVDANSMMGSLLAGTDANTGGFNFNQVGAALADGKLDMNDLKNIGGSLFGSSNDKNDKNNEGGLGGMLGGLFGK</sequence>